<dbReference type="EMBL" id="JACDQQ010001578">
    <property type="protein sequence ID" value="MBA0086569.1"/>
    <property type="molecule type" value="Genomic_DNA"/>
</dbReference>
<dbReference type="InterPro" id="IPR001375">
    <property type="entry name" value="Peptidase_S9_cat"/>
</dbReference>
<evidence type="ECO:0000256" key="2">
    <source>
        <dbReference type="ARBA" id="ARBA00022825"/>
    </source>
</evidence>
<evidence type="ECO:0000256" key="3">
    <source>
        <dbReference type="SAM" id="MobiDB-lite"/>
    </source>
</evidence>
<comment type="caution">
    <text evidence="5">The sequence shown here is derived from an EMBL/GenBank/DDBJ whole genome shotgun (WGS) entry which is preliminary data.</text>
</comment>
<organism evidence="5 6">
    <name type="scientific">Candidatus Acidiferrum panamense</name>
    <dbReference type="NCBI Taxonomy" id="2741543"/>
    <lineage>
        <taxon>Bacteria</taxon>
        <taxon>Pseudomonadati</taxon>
        <taxon>Acidobacteriota</taxon>
        <taxon>Terriglobia</taxon>
        <taxon>Candidatus Acidiferrales</taxon>
        <taxon>Candidatus Acidiferrum</taxon>
    </lineage>
</organism>
<evidence type="ECO:0000259" key="4">
    <source>
        <dbReference type="Pfam" id="PF00326"/>
    </source>
</evidence>
<dbReference type="InterPro" id="IPR029058">
    <property type="entry name" value="AB_hydrolase_fold"/>
</dbReference>
<dbReference type="InterPro" id="IPR011042">
    <property type="entry name" value="6-blade_b-propeller_TolB-like"/>
</dbReference>
<evidence type="ECO:0000256" key="1">
    <source>
        <dbReference type="ARBA" id="ARBA00022801"/>
    </source>
</evidence>
<feature type="region of interest" description="Disordered" evidence="3">
    <location>
        <begin position="1"/>
        <end position="29"/>
    </location>
</feature>
<dbReference type="GO" id="GO:0006508">
    <property type="term" value="P:proteolysis"/>
    <property type="evidence" value="ECO:0007669"/>
    <property type="project" value="InterPro"/>
</dbReference>
<dbReference type="Pfam" id="PF00326">
    <property type="entry name" value="Peptidase_S9"/>
    <property type="match status" value="1"/>
</dbReference>
<protein>
    <submittedName>
        <fullName evidence="5">S9 family peptidase</fullName>
    </submittedName>
</protein>
<dbReference type="PANTHER" id="PTHR42776:SF27">
    <property type="entry name" value="DIPEPTIDYL PEPTIDASE FAMILY MEMBER 6"/>
    <property type="match status" value="1"/>
</dbReference>
<keyword evidence="2" id="KW-0720">Serine protease</keyword>
<dbReference type="SUPFAM" id="SSF53474">
    <property type="entry name" value="alpha/beta-Hydrolases"/>
    <property type="match status" value="1"/>
</dbReference>
<reference evidence="5" key="1">
    <citation type="submission" date="2020-06" db="EMBL/GenBank/DDBJ databases">
        <title>Legume-microbial interactions unlock mineral nutrients during tropical forest succession.</title>
        <authorList>
            <person name="Epihov D.Z."/>
        </authorList>
    </citation>
    <scope>NUCLEOTIDE SEQUENCE [LARGE SCALE GENOMIC DNA]</scope>
    <source>
        <strain evidence="5">Pan2503</strain>
    </source>
</reference>
<name>A0A7V8NS74_9BACT</name>
<dbReference type="Proteomes" id="UP000567293">
    <property type="component" value="Unassembled WGS sequence"/>
</dbReference>
<dbReference type="Gene3D" id="2.120.10.30">
    <property type="entry name" value="TolB, C-terminal domain"/>
    <property type="match status" value="3"/>
</dbReference>
<dbReference type="GO" id="GO:0004252">
    <property type="term" value="F:serine-type endopeptidase activity"/>
    <property type="evidence" value="ECO:0007669"/>
    <property type="project" value="TreeGrafter"/>
</dbReference>
<dbReference type="InterPro" id="IPR011659">
    <property type="entry name" value="WD40"/>
</dbReference>
<evidence type="ECO:0000313" key="5">
    <source>
        <dbReference type="EMBL" id="MBA0086569.1"/>
    </source>
</evidence>
<keyword evidence="2" id="KW-0645">Protease</keyword>
<dbReference type="Pfam" id="PF07676">
    <property type="entry name" value="PD40"/>
    <property type="match status" value="3"/>
</dbReference>
<keyword evidence="1" id="KW-0378">Hydrolase</keyword>
<sequence length="511" mass="56134">MPTGAQAQEMKPKQDSEAPAPKSKDGKRLFGTMEALRLARVFPPRMSPDGSRVAYLVAENKMEKDKPWKSVTQLWIVPAAGPANASRQYTRGEESVSDVRWSPDGKLLSFLMNAGDEKEKKQQVWFMYVDGGEPWQVTKHKPGVRSFEVSPDGKTLLLVATVPETEEQDKRTKNKDDAEVVDHDLKMAQLWTWDIVAGQEKQITKGDFTVSDPRWSPDGLHITFTSNPTPRLDDGGLETAWVLDVATGKQRKVSDTTDHTHTARWSLDGKWIAYLVNREAPFQQTNLFVASADGGKERKLTSGFELNAGEPIWAGDGRNIYFSSNARESVEIFGADVASGTVRQLTDKAGVLNLSEISTNGPMAIGTSSDPEHPAEVFRSDLKFGAIEPITSHNAWLAEYALGGTEVAKWKSTKDGMEIDGIVTKPVDFEPSRKCPFLLNPHGGPTGASLLTFNPTEQILAANGYLVLEPNFRGSTGRGEKFAGANQNDWGDGDYQDDMSGVQAMVDKGWA</sequence>
<dbReference type="SUPFAM" id="SSF82171">
    <property type="entry name" value="DPP6 N-terminal domain-like"/>
    <property type="match status" value="1"/>
</dbReference>
<feature type="non-terminal residue" evidence="5">
    <location>
        <position position="511"/>
    </location>
</feature>
<dbReference type="AlphaFoldDB" id="A0A7V8NS74"/>
<feature type="domain" description="Peptidase S9 prolyl oligopeptidase catalytic" evidence="4">
    <location>
        <begin position="453"/>
        <end position="510"/>
    </location>
</feature>
<feature type="compositionally biased region" description="Basic and acidic residues" evidence="3">
    <location>
        <begin position="10"/>
        <end position="28"/>
    </location>
</feature>
<evidence type="ECO:0000313" key="6">
    <source>
        <dbReference type="Proteomes" id="UP000567293"/>
    </source>
</evidence>
<accession>A0A7V8NS74</accession>
<proteinExistence type="predicted"/>
<keyword evidence="6" id="KW-1185">Reference proteome</keyword>
<dbReference type="PANTHER" id="PTHR42776">
    <property type="entry name" value="SERINE PEPTIDASE S9 FAMILY MEMBER"/>
    <property type="match status" value="1"/>
</dbReference>
<dbReference type="Gene3D" id="3.40.50.1820">
    <property type="entry name" value="alpha/beta hydrolase"/>
    <property type="match status" value="1"/>
</dbReference>
<gene>
    <name evidence="5" type="ORF">HRJ53_16435</name>
</gene>